<feature type="domain" description="Peptidase M14" evidence="8">
    <location>
        <begin position="70"/>
        <end position="435"/>
    </location>
</feature>
<keyword evidence="4" id="KW-0378">Hydrolase</keyword>
<dbReference type="GO" id="GO:0004181">
    <property type="term" value="F:metallocarboxypeptidase activity"/>
    <property type="evidence" value="ECO:0007669"/>
    <property type="project" value="InterPro"/>
</dbReference>
<dbReference type="InterPro" id="IPR029062">
    <property type="entry name" value="Class_I_gatase-like"/>
</dbReference>
<dbReference type="GO" id="GO:0005615">
    <property type="term" value="C:extracellular space"/>
    <property type="evidence" value="ECO:0007669"/>
    <property type="project" value="TreeGrafter"/>
</dbReference>
<reference evidence="10" key="1">
    <citation type="submission" date="2016-06" db="EMBL/GenBank/DDBJ databases">
        <authorList>
            <person name="Varghese N."/>
            <person name="Submissions Spin"/>
        </authorList>
    </citation>
    <scope>NUCLEOTIDE SEQUENCE [LARGE SCALE GENOMIC DNA]</scope>
    <source>
        <strain evidence="10">DSM 43909</strain>
    </source>
</reference>
<evidence type="ECO:0000256" key="7">
    <source>
        <dbReference type="SAM" id="SignalP"/>
    </source>
</evidence>
<feature type="signal peptide" evidence="7">
    <location>
        <begin position="1"/>
        <end position="25"/>
    </location>
</feature>
<keyword evidence="6" id="KW-0482">Metalloprotease</keyword>
<evidence type="ECO:0000256" key="1">
    <source>
        <dbReference type="ARBA" id="ARBA00001947"/>
    </source>
</evidence>
<dbReference type="SUPFAM" id="SSF53187">
    <property type="entry name" value="Zn-dependent exopeptidases"/>
    <property type="match status" value="1"/>
</dbReference>
<keyword evidence="3" id="KW-0645">Protease</keyword>
<keyword evidence="5" id="KW-0862">Zinc</keyword>
<dbReference type="InterPro" id="IPR000834">
    <property type="entry name" value="Peptidase_M14"/>
</dbReference>
<dbReference type="SUPFAM" id="SSF52317">
    <property type="entry name" value="Class I glutamine amidotransferase-like"/>
    <property type="match status" value="1"/>
</dbReference>
<dbReference type="CDD" id="cd06240">
    <property type="entry name" value="M14-like"/>
    <property type="match status" value="1"/>
</dbReference>
<protein>
    <submittedName>
        <fullName evidence="9">Zinc carboxypeptidase</fullName>
    </submittedName>
</protein>
<dbReference type="Pfam" id="PF00246">
    <property type="entry name" value="Peptidase_M14"/>
    <property type="match status" value="1"/>
</dbReference>
<dbReference type="PANTHER" id="PTHR11705:SF143">
    <property type="entry name" value="SLL0236 PROTEIN"/>
    <property type="match status" value="1"/>
</dbReference>
<evidence type="ECO:0000256" key="6">
    <source>
        <dbReference type="ARBA" id="ARBA00023049"/>
    </source>
</evidence>
<feature type="chain" id="PRO_5008708903" evidence="7">
    <location>
        <begin position="26"/>
        <end position="884"/>
    </location>
</feature>
<keyword evidence="10" id="KW-1185">Reference proteome</keyword>
<evidence type="ECO:0000256" key="3">
    <source>
        <dbReference type="ARBA" id="ARBA00022670"/>
    </source>
</evidence>
<dbReference type="Gene3D" id="3.40.630.10">
    <property type="entry name" value="Zn peptidases"/>
    <property type="match status" value="1"/>
</dbReference>
<dbReference type="GO" id="GO:0006508">
    <property type="term" value="P:proteolysis"/>
    <property type="evidence" value="ECO:0007669"/>
    <property type="project" value="UniProtKB-KW"/>
</dbReference>
<evidence type="ECO:0000256" key="5">
    <source>
        <dbReference type="ARBA" id="ARBA00022833"/>
    </source>
</evidence>
<evidence type="ECO:0000256" key="2">
    <source>
        <dbReference type="ARBA" id="ARBA00005988"/>
    </source>
</evidence>
<comment type="similarity">
    <text evidence="2">Belongs to the peptidase M14 family.</text>
</comment>
<proteinExistence type="inferred from homology"/>
<evidence type="ECO:0000313" key="10">
    <source>
        <dbReference type="Proteomes" id="UP000198242"/>
    </source>
</evidence>
<dbReference type="Proteomes" id="UP000198242">
    <property type="component" value="Chromosome I"/>
</dbReference>
<gene>
    <name evidence="9" type="ORF">GA0074695_3966</name>
</gene>
<dbReference type="GO" id="GO:0008270">
    <property type="term" value="F:zinc ion binding"/>
    <property type="evidence" value="ECO:0007669"/>
    <property type="project" value="InterPro"/>
</dbReference>
<accession>A0A1C4Y8T2</accession>
<organism evidence="9 10">
    <name type="scientific">Micromonospora viridifaciens</name>
    <dbReference type="NCBI Taxonomy" id="1881"/>
    <lineage>
        <taxon>Bacteria</taxon>
        <taxon>Bacillati</taxon>
        <taxon>Actinomycetota</taxon>
        <taxon>Actinomycetes</taxon>
        <taxon>Micromonosporales</taxon>
        <taxon>Micromonosporaceae</taxon>
        <taxon>Micromonospora</taxon>
    </lineage>
</organism>
<dbReference type="PANTHER" id="PTHR11705">
    <property type="entry name" value="PROTEASE FAMILY M14 CARBOXYPEPTIDASE A,B"/>
    <property type="match status" value="1"/>
</dbReference>
<evidence type="ECO:0000256" key="4">
    <source>
        <dbReference type="ARBA" id="ARBA00022801"/>
    </source>
</evidence>
<keyword evidence="7" id="KW-0732">Signal</keyword>
<sequence length="884" mass="97187">MRLRHVVSMAVAAAMVGLVSVPVQARVLERPSAQASTKVKGVPTPKEFFGFEMGDEGKLADFDSIKRYFKLIADRSDEVEYQVVDRTTLGNDFPILLMSSKHNLKRVNQVLDINKRLSDPRVMRTEAKRAGTPVDEYARQLAAQSLPVYYIEATIHSTEVGATQSLVNVVHRLSTESSEFTRQVLDNVILLIVPSQNPDGQHLVVDHFNKTAGTDFNRTYPDLYHHYAGHDNNRDWFMLTQKESQTRVRLEQKYRPVAQHYMHQAGTTSPRIWSPPWDEPMSETLDPVVVSASNALGMQAQRDLVAEGKKGSKWNDAYGILWNADVIGHSPFLGTSTWLTEIASARDLAYTYTSDKVLEPADKTLRSVLPYDRKTWSLKQIVEYGEAAAYSGMKTVAGEPKSWLYNNLYLSNRNSETWDGGPYAYVVSADQRDPYALYDMLKIFDFGQVEIDRAASAFTAGDKRYPEGSYILRTNQPMGRWVDQLLRIDKYPDSARKCAQCPLIMPYSETTDNLGLFLGVDVDAVTKPFEATATRVKGIEPVKQQMPAHPGQNGAYVLSPTSYGLGQVIADLQDSAVPTYRAKAAVTVEGRSLPAGAVLVPSKDPKARQVLTKASQQTGLPVYATNAVPKVAAVKLKDDTRVGLIRGANNMPGGWMMWMFDQIGVNYQVVSADDYANLSGRYDTIVLAPGISANTITRGLDPEKNPQEFHWARGVPDGLDKLKQFVEAGGNLVALGSASTTAATSLGLPVQNVTPTNRSTFNVPGALLKHHYDPDVPAAWGMPESWPTWFNNDAAFKVTGDAHVASTYPREDNLLVSGYADGASAIGGAANIATFDVGKGEATIAGGHITFRTWPRAAWTVVTNAMYNGAGQDVTAEQLVSLFR</sequence>
<dbReference type="EMBL" id="LT607411">
    <property type="protein sequence ID" value="SCF17147.1"/>
    <property type="molecule type" value="Genomic_DNA"/>
</dbReference>
<name>A0A1C4Y8T2_MICVI</name>
<keyword evidence="9" id="KW-0121">Carboxypeptidase</keyword>
<evidence type="ECO:0000259" key="8">
    <source>
        <dbReference type="Pfam" id="PF00246"/>
    </source>
</evidence>
<dbReference type="AlphaFoldDB" id="A0A1C4Y8T2"/>
<evidence type="ECO:0000313" key="9">
    <source>
        <dbReference type="EMBL" id="SCF17147.1"/>
    </source>
</evidence>
<comment type="cofactor">
    <cofactor evidence="1">
        <name>Zn(2+)</name>
        <dbReference type="ChEBI" id="CHEBI:29105"/>
    </cofactor>
</comment>